<evidence type="ECO:0000313" key="1">
    <source>
        <dbReference type="EMBL" id="JAC82066.1"/>
    </source>
</evidence>
<gene>
    <name evidence="1" type="ORF">TSPGSL018_6534</name>
</gene>
<dbReference type="EMBL" id="GBEZ01003043">
    <property type="protein sequence ID" value="JAC82066.1"/>
    <property type="molecule type" value="Transcribed_RNA"/>
</dbReference>
<proteinExistence type="predicted"/>
<name>A0A061SH57_9CHLO</name>
<organism evidence="1">
    <name type="scientific">Tetraselmis sp. GSL018</name>
    <dbReference type="NCBI Taxonomy" id="582737"/>
    <lineage>
        <taxon>Eukaryota</taxon>
        <taxon>Viridiplantae</taxon>
        <taxon>Chlorophyta</taxon>
        <taxon>core chlorophytes</taxon>
        <taxon>Chlorodendrophyceae</taxon>
        <taxon>Chlorodendrales</taxon>
        <taxon>Chlorodendraceae</taxon>
        <taxon>Tetraselmis</taxon>
    </lineage>
</organism>
<reference evidence="1" key="1">
    <citation type="submission" date="2014-05" db="EMBL/GenBank/DDBJ databases">
        <title>The transcriptome of the halophilic microalga Tetraselmis sp. GSL018 isolated from the Great Salt Lake, Utah.</title>
        <authorList>
            <person name="Jinkerson R.E."/>
            <person name="D'Adamo S."/>
            <person name="Posewitz M.C."/>
        </authorList>
    </citation>
    <scope>NUCLEOTIDE SEQUENCE</scope>
    <source>
        <strain evidence="1">GSL018</strain>
    </source>
</reference>
<dbReference type="AlphaFoldDB" id="A0A061SH57"/>
<accession>A0A061SH57</accession>
<sequence length="105" mass="11415">MRRNKIQLCLAYDTFSSYGSQFTLTVHDVQPNILDISALASLDFKMLNDRKNPAHIPRNPVLLAMNSSAASLLGVSLNGPLMVVKYAPGAHKTNNKIAKMGAMVS</sequence>
<protein>
    <submittedName>
        <fullName evidence="1">Uncharacterized protein</fullName>
    </submittedName>
</protein>